<dbReference type="InterPro" id="IPR051824">
    <property type="entry name" value="LRR_Rcpt-Like_S/T_Kinase"/>
</dbReference>
<dbReference type="InterPro" id="IPR001245">
    <property type="entry name" value="Ser-Thr/Tyr_kinase_cat_dom"/>
</dbReference>
<dbReference type="FunFam" id="3.30.200.20:FF:000285">
    <property type="entry name" value="Putative inactive leucine-rich repeat receptor-like protein kinase"/>
    <property type="match status" value="1"/>
</dbReference>
<dbReference type="FunFam" id="3.80.10.10:FF:000383">
    <property type="entry name" value="Leucine-rich repeat receptor protein kinase EMS1"/>
    <property type="match status" value="1"/>
</dbReference>
<evidence type="ECO:0000259" key="8">
    <source>
        <dbReference type="PROSITE" id="PS50011"/>
    </source>
</evidence>
<accession>A0AAV8Q5Z1</accession>
<sequence>MMVEVIWDCILNSRNEESRDIVGSTKEEYCASAASFVLGNVSRKLHYLSAHSIRGFGPYNITQLHISGSENSPPLPRSFSIDSFFTTLTRLPNLKVLSLTSLGLWGPLPAKISRLSSLEIVNMSSNYLYGAISQQVFSLNNLQTLILDHNMFSGRVPDAISKLHLLAVLSLRNNTFRGRLPKSFSVLESLRVLVLSSNSLSGDLPDLSCLTNLQVLNLENNYLGPNFPHLGRKVASIMLSKNMFGGGLPANLSSYYLLEQMDVSFNRFVGPFLPSLLSLPSIRYLNIAGNRFTGMLFQNMTCNDDLMFVDLSSNLLSGKLPTCLTSDPKNKVVLYSSNCLRIKDHSQHPSSFCQTQALAVGILPHKQMRVSGGITAMAVGAAGGIVISVFLVGLAVFFVLRKINIKRAMKKPPRRIVEHASNGYPPKLLADARYIYQTMKLGALGIPSYRSFSLEELEAATNNFETSSLMGKGSHGQLYRGKLKDGSLVAIRCLKLKKSQNSQSFNHHIELISKLRYHHLVSALGHCFECHTDDSSVSRLFLIFEYVTNGTLRSNISVEGHKITWMQRISTAIGVVKGIQFLHGGIIPGLFANDLKITNILLDQNLIAKIGSYNLPVLAENMKAMVLAGSSSSGSNEPGERTKHFDTSDIYDFGVILLEIVSGRPIISTNELFIVKDQLQENIVVDGTARRSIVDPRNQNRDLQLRMCFGTYNLLLKNSKNNTIVDQLLIPKQLGSRIEDCKFVCLDKTDECYEDTYPSITIRWGLQYLYCLNLKFQSNCTRERNPAR</sequence>
<dbReference type="EMBL" id="JAQQAF010000008">
    <property type="protein sequence ID" value="KAJ8465093.1"/>
    <property type="molecule type" value="Genomic_DNA"/>
</dbReference>
<evidence type="ECO:0000313" key="9">
    <source>
        <dbReference type="EMBL" id="KAJ8465093.1"/>
    </source>
</evidence>
<dbReference type="InterPro" id="IPR001611">
    <property type="entry name" value="Leu-rich_rpt"/>
</dbReference>
<dbReference type="Proteomes" id="UP001222027">
    <property type="component" value="Unassembled WGS sequence"/>
</dbReference>
<dbReference type="Gene3D" id="1.10.510.10">
    <property type="entry name" value="Transferase(Phosphotransferase) domain 1"/>
    <property type="match status" value="1"/>
</dbReference>
<dbReference type="SUPFAM" id="SSF56112">
    <property type="entry name" value="Protein kinase-like (PK-like)"/>
    <property type="match status" value="1"/>
</dbReference>
<name>A0AAV8Q5Z1_ENSVE</name>
<evidence type="ECO:0000256" key="5">
    <source>
        <dbReference type="ARBA" id="ARBA00022989"/>
    </source>
</evidence>
<dbReference type="AlphaFoldDB" id="A0AAV8Q5Z1"/>
<feature type="transmembrane region" description="Helical" evidence="7">
    <location>
        <begin position="374"/>
        <end position="400"/>
    </location>
</feature>
<gene>
    <name evidence="9" type="ORF">OPV22_027645</name>
</gene>
<dbReference type="PROSITE" id="PS51450">
    <property type="entry name" value="LRR"/>
    <property type="match status" value="1"/>
</dbReference>
<proteinExistence type="predicted"/>
<keyword evidence="4" id="KW-0677">Repeat</keyword>
<dbReference type="InterPro" id="IPR011009">
    <property type="entry name" value="Kinase-like_dom_sf"/>
</dbReference>
<dbReference type="Gene3D" id="3.30.200.20">
    <property type="entry name" value="Phosphorylase Kinase, domain 1"/>
    <property type="match status" value="1"/>
</dbReference>
<organism evidence="9 10">
    <name type="scientific">Ensete ventricosum</name>
    <name type="common">Abyssinian banana</name>
    <name type="synonym">Musa ensete</name>
    <dbReference type="NCBI Taxonomy" id="4639"/>
    <lineage>
        <taxon>Eukaryota</taxon>
        <taxon>Viridiplantae</taxon>
        <taxon>Streptophyta</taxon>
        <taxon>Embryophyta</taxon>
        <taxon>Tracheophyta</taxon>
        <taxon>Spermatophyta</taxon>
        <taxon>Magnoliopsida</taxon>
        <taxon>Liliopsida</taxon>
        <taxon>Zingiberales</taxon>
        <taxon>Musaceae</taxon>
        <taxon>Ensete</taxon>
    </lineage>
</organism>
<comment type="subcellular location">
    <subcellularLocation>
        <location evidence="1">Membrane</location>
    </subcellularLocation>
</comment>
<keyword evidence="6 7" id="KW-0472">Membrane</keyword>
<evidence type="ECO:0000256" key="3">
    <source>
        <dbReference type="ARBA" id="ARBA00022692"/>
    </source>
</evidence>
<dbReference type="InterPro" id="IPR000719">
    <property type="entry name" value="Prot_kinase_dom"/>
</dbReference>
<keyword evidence="2" id="KW-0433">Leucine-rich repeat</keyword>
<dbReference type="InterPro" id="IPR032675">
    <property type="entry name" value="LRR_dom_sf"/>
</dbReference>
<dbReference type="GO" id="GO:0016020">
    <property type="term" value="C:membrane"/>
    <property type="evidence" value="ECO:0007669"/>
    <property type="project" value="UniProtKB-SubCell"/>
</dbReference>
<evidence type="ECO:0000256" key="4">
    <source>
        <dbReference type="ARBA" id="ARBA00022737"/>
    </source>
</evidence>
<feature type="domain" description="Protein kinase" evidence="8">
    <location>
        <begin position="464"/>
        <end position="788"/>
    </location>
</feature>
<dbReference type="PROSITE" id="PS50011">
    <property type="entry name" value="PROTEIN_KINASE_DOM"/>
    <property type="match status" value="1"/>
</dbReference>
<dbReference type="SUPFAM" id="SSF52058">
    <property type="entry name" value="L domain-like"/>
    <property type="match status" value="1"/>
</dbReference>
<keyword evidence="3 7" id="KW-0812">Transmembrane</keyword>
<dbReference type="PANTHER" id="PTHR48006">
    <property type="entry name" value="LEUCINE-RICH REPEAT-CONTAINING PROTEIN DDB_G0281931-RELATED"/>
    <property type="match status" value="1"/>
</dbReference>
<dbReference type="Gene3D" id="3.80.10.10">
    <property type="entry name" value="Ribonuclease Inhibitor"/>
    <property type="match status" value="1"/>
</dbReference>
<dbReference type="InterPro" id="IPR025875">
    <property type="entry name" value="Leu-rich_rpt_4"/>
</dbReference>
<dbReference type="Pfam" id="PF12799">
    <property type="entry name" value="LRR_4"/>
    <property type="match status" value="1"/>
</dbReference>
<keyword evidence="10" id="KW-1185">Reference proteome</keyword>
<evidence type="ECO:0000256" key="2">
    <source>
        <dbReference type="ARBA" id="ARBA00022614"/>
    </source>
</evidence>
<evidence type="ECO:0000256" key="6">
    <source>
        <dbReference type="ARBA" id="ARBA00023136"/>
    </source>
</evidence>
<dbReference type="SMART" id="SM00220">
    <property type="entry name" value="S_TKc"/>
    <property type="match status" value="1"/>
</dbReference>
<keyword evidence="5 7" id="KW-1133">Transmembrane helix</keyword>
<dbReference type="Pfam" id="PF00560">
    <property type="entry name" value="LRR_1"/>
    <property type="match status" value="1"/>
</dbReference>
<comment type="caution">
    <text evidence="9">The sequence shown here is derived from an EMBL/GenBank/DDBJ whole genome shotgun (WGS) entry which is preliminary data.</text>
</comment>
<dbReference type="GO" id="GO:0005524">
    <property type="term" value="F:ATP binding"/>
    <property type="evidence" value="ECO:0007669"/>
    <property type="project" value="InterPro"/>
</dbReference>
<dbReference type="PANTHER" id="PTHR48006:SF84">
    <property type="entry name" value="REPEAT TRANSMEMBRANE PROTEIN KINASE, PUTATIVE, EXPRESSED-RELATED"/>
    <property type="match status" value="1"/>
</dbReference>
<reference evidence="9 10" key="1">
    <citation type="submission" date="2022-12" db="EMBL/GenBank/DDBJ databases">
        <title>Chromosome-scale assembly of the Ensete ventricosum genome.</title>
        <authorList>
            <person name="Dussert Y."/>
            <person name="Stocks J."/>
            <person name="Wendawek A."/>
            <person name="Woldeyes F."/>
            <person name="Nichols R.A."/>
            <person name="Borrell J.S."/>
        </authorList>
    </citation>
    <scope>NUCLEOTIDE SEQUENCE [LARGE SCALE GENOMIC DNA]</scope>
    <source>
        <strain evidence="10">cv. Maze</strain>
        <tissue evidence="9">Seeds</tissue>
    </source>
</reference>
<evidence type="ECO:0000256" key="7">
    <source>
        <dbReference type="SAM" id="Phobius"/>
    </source>
</evidence>
<dbReference type="GO" id="GO:0004672">
    <property type="term" value="F:protein kinase activity"/>
    <property type="evidence" value="ECO:0007669"/>
    <property type="project" value="InterPro"/>
</dbReference>
<dbReference type="Pfam" id="PF07714">
    <property type="entry name" value="PK_Tyr_Ser-Thr"/>
    <property type="match status" value="1"/>
</dbReference>
<evidence type="ECO:0000313" key="10">
    <source>
        <dbReference type="Proteomes" id="UP001222027"/>
    </source>
</evidence>
<evidence type="ECO:0000256" key="1">
    <source>
        <dbReference type="ARBA" id="ARBA00004370"/>
    </source>
</evidence>
<protein>
    <recommendedName>
        <fullName evidence="8">Protein kinase domain-containing protein</fullName>
    </recommendedName>
</protein>